<dbReference type="EMBL" id="AVOT02118917">
    <property type="protein sequence ID" value="MBW0584735.1"/>
    <property type="molecule type" value="Genomic_DNA"/>
</dbReference>
<keyword evidence="3" id="KW-1185">Reference proteome</keyword>
<feature type="region of interest" description="Disordered" evidence="1">
    <location>
        <begin position="74"/>
        <end position="102"/>
    </location>
</feature>
<dbReference type="Proteomes" id="UP000765509">
    <property type="component" value="Unassembled WGS sequence"/>
</dbReference>
<evidence type="ECO:0000313" key="3">
    <source>
        <dbReference type="Proteomes" id="UP000765509"/>
    </source>
</evidence>
<proteinExistence type="predicted"/>
<gene>
    <name evidence="2" type="ORF">O181_124450</name>
</gene>
<dbReference type="AlphaFoldDB" id="A0A9Q3Q566"/>
<evidence type="ECO:0000313" key="2">
    <source>
        <dbReference type="EMBL" id="MBW0584735.1"/>
    </source>
</evidence>
<comment type="caution">
    <text evidence="2">The sequence shown here is derived from an EMBL/GenBank/DDBJ whole genome shotgun (WGS) entry which is preliminary data.</text>
</comment>
<reference evidence="2" key="1">
    <citation type="submission" date="2021-03" db="EMBL/GenBank/DDBJ databases">
        <title>Draft genome sequence of rust myrtle Austropuccinia psidii MF-1, a brazilian biotype.</title>
        <authorList>
            <person name="Quecine M.C."/>
            <person name="Pachon D.M.R."/>
            <person name="Bonatelli M.L."/>
            <person name="Correr F.H."/>
            <person name="Franceschini L.M."/>
            <person name="Leite T.F."/>
            <person name="Margarido G.R.A."/>
            <person name="Almeida C.A."/>
            <person name="Ferrarezi J.A."/>
            <person name="Labate C.A."/>
        </authorList>
    </citation>
    <scope>NUCLEOTIDE SEQUENCE</scope>
    <source>
        <strain evidence="2">MF-1</strain>
    </source>
</reference>
<organism evidence="2 3">
    <name type="scientific">Austropuccinia psidii MF-1</name>
    <dbReference type="NCBI Taxonomy" id="1389203"/>
    <lineage>
        <taxon>Eukaryota</taxon>
        <taxon>Fungi</taxon>
        <taxon>Dikarya</taxon>
        <taxon>Basidiomycota</taxon>
        <taxon>Pucciniomycotina</taxon>
        <taxon>Pucciniomycetes</taxon>
        <taxon>Pucciniales</taxon>
        <taxon>Sphaerophragmiaceae</taxon>
        <taxon>Austropuccinia</taxon>
    </lineage>
</organism>
<sequence>MDRKQVLCTCPKFNEHTFIDNTGIRCCGKYVHPSTRQRHWTRITQPSQKQMKNKIIQLPADEFPTLMSAGTSLYKNRSTEKLPDLDESDEINYHPTNTNQCN</sequence>
<protein>
    <submittedName>
        <fullName evidence="2">Uncharacterized protein</fullName>
    </submittedName>
</protein>
<accession>A0A9Q3Q566</accession>
<name>A0A9Q3Q566_9BASI</name>
<evidence type="ECO:0000256" key="1">
    <source>
        <dbReference type="SAM" id="MobiDB-lite"/>
    </source>
</evidence>